<gene>
    <name evidence="3" type="ORF">HDK90DRAFT_556743</name>
</gene>
<dbReference type="CDD" id="cd18186">
    <property type="entry name" value="BTB_POZ_ZBTB_KLHL-like"/>
    <property type="match status" value="1"/>
</dbReference>
<dbReference type="Proteomes" id="UP001492380">
    <property type="component" value="Unassembled WGS sequence"/>
</dbReference>
<dbReference type="SUPFAM" id="SSF54695">
    <property type="entry name" value="POZ domain"/>
    <property type="match status" value="1"/>
</dbReference>
<proteinExistence type="predicted"/>
<dbReference type="SMART" id="SM00225">
    <property type="entry name" value="BTB"/>
    <property type="match status" value="1"/>
</dbReference>
<protein>
    <recommendedName>
        <fullName evidence="2">BTB domain-containing protein</fullName>
    </recommendedName>
</protein>
<dbReference type="PROSITE" id="PS50097">
    <property type="entry name" value="BTB"/>
    <property type="match status" value="1"/>
</dbReference>
<sequence length="328" mass="37715">MSGWLSGLKDHADSGFQSRWNTDLTITCRGQWFYVHKVIVAAESPFFRKVCDPDSPFKEAKTSVIHLYDDPLFVQVMLVYCYTGEIRSYLFNEWADNSGKSASDWDRKDETENGYRHGYCCAYIYALADKYQISSLKIKAKDYLHRYLSCFSHCPCDDWDEVIFPKVASKVYKTTPSTDRGLRDVVLEHTRKRFEQLIAFRRAKATMDKIDGFWAEYVQYLGDTESRQRECPGCKKDCWQSVKWWKDLGTDNPEYYPCPYCRRAFTMEEWNKLKDTNYPGDDTDSSDDEQAELSAPSNKGTDSMDLGAASPATKSLKTNNSESASGAP</sequence>
<dbReference type="Pfam" id="PF00651">
    <property type="entry name" value="BTB"/>
    <property type="match status" value="1"/>
</dbReference>
<dbReference type="EMBL" id="JBBWRZ010000008">
    <property type="protein sequence ID" value="KAK8230837.1"/>
    <property type="molecule type" value="Genomic_DNA"/>
</dbReference>
<dbReference type="Gene3D" id="3.30.710.10">
    <property type="entry name" value="Potassium Channel Kv1.1, Chain A"/>
    <property type="match status" value="1"/>
</dbReference>
<dbReference type="PANTHER" id="PTHR47843:SF5">
    <property type="entry name" value="BTB_POZ DOMAIN PROTEIN"/>
    <property type="match status" value="1"/>
</dbReference>
<feature type="region of interest" description="Disordered" evidence="1">
    <location>
        <begin position="276"/>
        <end position="328"/>
    </location>
</feature>
<evidence type="ECO:0000313" key="4">
    <source>
        <dbReference type="Proteomes" id="UP001492380"/>
    </source>
</evidence>
<dbReference type="InterPro" id="IPR000210">
    <property type="entry name" value="BTB/POZ_dom"/>
</dbReference>
<evidence type="ECO:0000313" key="3">
    <source>
        <dbReference type="EMBL" id="KAK8230837.1"/>
    </source>
</evidence>
<evidence type="ECO:0000259" key="2">
    <source>
        <dbReference type="PROSITE" id="PS50097"/>
    </source>
</evidence>
<feature type="compositionally biased region" description="Polar residues" evidence="1">
    <location>
        <begin position="312"/>
        <end position="328"/>
    </location>
</feature>
<dbReference type="PANTHER" id="PTHR47843">
    <property type="entry name" value="BTB DOMAIN-CONTAINING PROTEIN-RELATED"/>
    <property type="match status" value="1"/>
</dbReference>
<name>A0ABR1YIV8_9PEZI</name>
<feature type="compositionally biased region" description="Acidic residues" evidence="1">
    <location>
        <begin position="281"/>
        <end position="291"/>
    </location>
</feature>
<feature type="domain" description="BTB" evidence="2">
    <location>
        <begin position="22"/>
        <end position="86"/>
    </location>
</feature>
<comment type="caution">
    <text evidence="3">The sequence shown here is derived from an EMBL/GenBank/DDBJ whole genome shotgun (WGS) entry which is preliminary data.</text>
</comment>
<accession>A0ABR1YIV8</accession>
<evidence type="ECO:0000256" key="1">
    <source>
        <dbReference type="SAM" id="MobiDB-lite"/>
    </source>
</evidence>
<keyword evidence="4" id="KW-1185">Reference proteome</keyword>
<dbReference type="InterPro" id="IPR011333">
    <property type="entry name" value="SKP1/BTB/POZ_sf"/>
</dbReference>
<organism evidence="3 4">
    <name type="scientific">Phyllosticta capitalensis</name>
    <dbReference type="NCBI Taxonomy" id="121624"/>
    <lineage>
        <taxon>Eukaryota</taxon>
        <taxon>Fungi</taxon>
        <taxon>Dikarya</taxon>
        <taxon>Ascomycota</taxon>
        <taxon>Pezizomycotina</taxon>
        <taxon>Dothideomycetes</taxon>
        <taxon>Dothideomycetes incertae sedis</taxon>
        <taxon>Botryosphaeriales</taxon>
        <taxon>Phyllostictaceae</taxon>
        <taxon>Phyllosticta</taxon>
    </lineage>
</organism>
<reference evidence="3 4" key="1">
    <citation type="submission" date="2024-04" db="EMBL/GenBank/DDBJ databases">
        <title>Phyllosticta paracitricarpa is synonymous to the EU quarantine fungus P. citricarpa based on phylogenomic analyses.</title>
        <authorList>
            <consortium name="Lawrence Berkeley National Laboratory"/>
            <person name="Van Ingen-Buijs V.A."/>
            <person name="Van Westerhoven A.C."/>
            <person name="Haridas S."/>
            <person name="Skiadas P."/>
            <person name="Martin F."/>
            <person name="Groenewald J.Z."/>
            <person name="Crous P.W."/>
            <person name="Seidl M.F."/>
        </authorList>
    </citation>
    <scope>NUCLEOTIDE SEQUENCE [LARGE SCALE GENOMIC DNA]</scope>
    <source>
        <strain evidence="3 4">CBS 123374</strain>
    </source>
</reference>